<evidence type="ECO:0000313" key="2">
    <source>
        <dbReference type="Proteomes" id="UP000245626"/>
    </source>
</evidence>
<dbReference type="EMBL" id="KZ820150">
    <property type="protein sequence ID" value="PWN48732.1"/>
    <property type="molecule type" value="Genomic_DNA"/>
</dbReference>
<reference evidence="1 2" key="1">
    <citation type="journal article" date="2018" name="Mol. Biol. Evol.">
        <title>Broad Genomic Sampling Reveals a Smut Pathogenic Ancestry of the Fungal Clade Ustilaginomycotina.</title>
        <authorList>
            <person name="Kijpornyongpan T."/>
            <person name="Mondo S.J."/>
            <person name="Barry K."/>
            <person name="Sandor L."/>
            <person name="Lee J."/>
            <person name="Lipzen A."/>
            <person name="Pangilinan J."/>
            <person name="LaButti K."/>
            <person name="Hainaut M."/>
            <person name="Henrissat B."/>
            <person name="Grigoriev I.V."/>
            <person name="Spatafora J.W."/>
            <person name="Aime M.C."/>
        </authorList>
    </citation>
    <scope>NUCLEOTIDE SEQUENCE [LARGE SCALE GENOMIC DNA]</scope>
    <source>
        <strain evidence="1 2">SA 807</strain>
    </source>
</reference>
<organism evidence="1 2">
    <name type="scientific">Violaceomyces palustris</name>
    <dbReference type="NCBI Taxonomy" id="1673888"/>
    <lineage>
        <taxon>Eukaryota</taxon>
        <taxon>Fungi</taxon>
        <taxon>Dikarya</taxon>
        <taxon>Basidiomycota</taxon>
        <taxon>Ustilaginomycotina</taxon>
        <taxon>Ustilaginomycetes</taxon>
        <taxon>Violaceomycetales</taxon>
        <taxon>Violaceomycetaceae</taxon>
        <taxon>Violaceomyces</taxon>
    </lineage>
</organism>
<sequence length="495" mass="54006">MLRHPLKRHISRHSLTTPSFLTKREANLDFSPSNPSSRPSPTNDDGETRAPLPLILGINKHSSPRYRDSSSFVRSSPSSSPHVFRDRVGPPRGFATYAPSKSSSNPPPTSPFEFIISYGIAGKPRLAQEESEVEGSDSGSSAAASTKTTTTSEAQVNQIGFPPESEIGRWRDQLLRGGEAGEDCLMVTEMGVRGDKAMGVADGVGGWTENGVDPSLFSQALMFHASKRASETHACPERMTEQDERQPDQGKAGGVGEKEKSRPNPPHPGSPKELLSHAYRKVLEEEKEVIAGSATACIITLDSSKGKLRSANLGDSGFVILRRGSGKQGVLYASQPQQMGFNTPLQLAKLPIEMIQEGSISNRPEEADTFECSLRNGDVIILGTDGVFDNVDPRNEIPQFVRFVREKHHASWVARKNESRVGGGEEEGSETNDQLEEDVEFVQVLASNLVEYTKICQNSTQKQSPFEREAARYGIHFPGGKVDDISLCCCLVLER</sequence>
<name>A0ACD0NSK7_9BASI</name>
<accession>A0ACD0NSK7</accession>
<evidence type="ECO:0000313" key="1">
    <source>
        <dbReference type="EMBL" id="PWN48732.1"/>
    </source>
</evidence>
<keyword evidence="2" id="KW-1185">Reference proteome</keyword>
<dbReference type="Proteomes" id="UP000245626">
    <property type="component" value="Unassembled WGS sequence"/>
</dbReference>
<proteinExistence type="predicted"/>
<protein>
    <submittedName>
        <fullName evidence="1">Uncharacterized protein</fullName>
    </submittedName>
</protein>
<gene>
    <name evidence="1" type="ORF">IE53DRAFT_389062</name>
</gene>